<organism evidence="2 3">
    <name type="scientific">Pontibacter aydingkolensis</name>
    <dbReference type="NCBI Taxonomy" id="1911536"/>
    <lineage>
        <taxon>Bacteria</taxon>
        <taxon>Pseudomonadati</taxon>
        <taxon>Bacteroidota</taxon>
        <taxon>Cytophagia</taxon>
        <taxon>Cytophagales</taxon>
        <taxon>Hymenobacteraceae</taxon>
        <taxon>Pontibacter</taxon>
    </lineage>
</organism>
<protein>
    <submittedName>
        <fullName evidence="2">Uncharacterized protein</fullName>
    </submittedName>
</protein>
<evidence type="ECO:0000313" key="3">
    <source>
        <dbReference type="Proteomes" id="UP000813018"/>
    </source>
</evidence>
<keyword evidence="1" id="KW-0812">Transmembrane</keyword>
<evidence type="ECO:0000256" key="1">
    <source>
        <dbReference type="SAM" id="Phobius"/>
    </source>
</evidence>
<name>A0ABS7CW31_9BACT</name>
<feature type="transmembrane region" description="Helical" evidence="1">
    <location>
        <begin position="48"/>
        <end position="71"/>
    </location>
</feature>
<sequence length="109" mass="11656">MTEQDQLRKPLPPAPLGQHALQGSSLALLLVIIFLLPGGEPNAGAPKFWWLLPVTLAPAAGALGGAFYYMLALFCYKGGWNTTFPNILSLLVYILLVAISFALSMNGPD</sequence>
<proteinExistence type="predicted"/>
<dbReference type="EMBL" id="JAHYXK010000010">
    <property type="protein sequence ID" value="MBW7468064.1"/>
    <property type="molecule type" value="Genomic_DNA"/>
</dbReference>
<accession>A0ABS7CW31</accession>
<gene>
    <name evidence="2" type="ORF">K0O23_13395</name>
</gene>
<reference evidence="2 3" key="1">
    <citation type="journal article" date="2016" name="Int. J. Syst. Evol. Microbiol.">
        <title>Pontibacter aydingkolensis sp. nov., isolated from soil of a salt lake.</title>
        <authorList>
            <person name="Osman G."/>
            <person name="Zhang T."/>
            <person name="Lou K."/>
            <person name="Gao Y."/>
            <person name="Chang W."/>
            <person name="Lin Q."/>
            <person name="Yang H.M."/>
            <person name="Huo X.D."/>
            <person name="Wang N."/>
        </authorList>
    </citation>
    <scope>NUCLEOTIDE SEQUENCE [LARGE SCALE GENOMIC DNA]</scope>
    <source>
        <strain evidence="2 3">KACC 19255</strain>
    </source>
</reference>
<dbReference type="Proteomes" id="UP000813018">
    <property type="component" value="Unassembled WGS sequence"/>
</dbReference>
<evidence type="ECO:0000313" key="2">
    <source>
        <dbReference type="EMBL" id="MBW7468064.1"/>
    </source>
</evidence>
<feature type="transmembrane region" description="Helical" evidence="1">
    <location>
        <begin position="83"/>
        <end position="103"/>
    </location>
</feature>
<keyword evidence="3" id="KW-1185">Reference proteome</keyword>
<keyword evidence="1" id="KW-1133">Transmembrane helix</keyword>
<dbReference type="RefSeq" id="WP_219877934.1">
    <property type="nucleotide sequence ID" value="NZ_JAHYXK010000010.1"/>
</dbReference>
<comment type="caution">
    <text evidence="2">The sequence shown here is derived from an EMBL/GenBank/DDBJ whole genome shotgun (WGS) entry which is preliminary data.</text>
</comment>
<keyword evidence="1" id="KW-0472">Membrane</keyword>
<feature type="transmembrane region" description="Helical" evidence="1">
    <location>
        <begin position="20"/>
        <end position="36"/>
    </location>
</feature>